<dbReference type="PANTHER" id="PTHR43877">
    <property type="entry name" value="AMINOALKYLPHOSPHONATE N-ACETYLTRANSFERASE-RELATED-RELATED"/>
    <property type="match status" value="1"/>
</dbReference>
<sequence>MQFRKATRKDVAAIVRLLADDELGAQRETVSEPLPQQYYTAFDRIDVDPYQELVVVEDGNGQLIGTLQLSHIQYLSYQGGSRMQIESVHIASGSRGQGIGKQLFTWAINRAREKGARLVQLTTDKRRPDAKRFYERLGFKASHEGMKLHL</sequence>
<dbReference type="InterPro" id="IPR016181">
    <property type="entry name" value="Acyl_CoA_acyltransferase"/>
</dbReference>
<evidence type="ECO:0000256" key="2">
    <source>
        <dbReference type="ARBA" id="ARBA00023315"/>
    </source>
</evidence>
<keyword evidence="1" id="KW-0808">Transferase</keyword>
<dbReference type="Pfam" id="PF00583">
    <property type="entry name" value="Acetyltransf_1"/>
    <property type="match status" value="1"/>
</dbReference>
<organism evidence="4 5">
    <name type="scientific">Candidatus Pseudobacter hemicellulosilyticus</name>
    <dbReference type="NCBI Taxonomy" id="3121375"/>
    <lineage>
        <taxon>Bacteria</taxon>
        <taxon>Pseudomonadati</taxon>
        <taxon>Bacteroidota</taxon>
        <taxon>Chitinophagia</taxon>
        <taxon>Chitinophagales</taxon>
        <taxon>Chitinophagaceae</taxon>
        <taxon>Pseudobacter</taxon>
    </lineage>
</organism>
<dbReference type="InterPro" id="IPR050832">
    <property type="entry name" value="Bact_Acetyltransf"/>
</dbReference>
<gene>
    <name evidence="4" type="ORF">P0Y53_18625</name>
</gene>
<dbReference type="AlphaFoldDB" id="A0AAJ6BFQ0"/>
<evidence type="ECO:0000313" key="4">
    <source>
        <dbReference type="EMBL" id="WEK34507.1"/>
    </source>
</evidence>
<reference evidence="4" key="1">
    <citation type="submission" date="2023-03" db="EMBL/GenBank/DDBJ databases">
        <title>Andean soil-derived lignocellulolytic bacterial consortium as a source of novel taxa and putative plastic-active enzymes.</title>
        <authorList>
            <person name="Diaz-Garcia L."/>
            <person name="Chuvochina M."/>
            <person name="Feuerriegel G."/>
            <person name="Bunk B."/>
            <person name="Sproer C."/>
            <person name="Streit W.R."/>
            <person name="Rodriguez L.M."/>
            <person name="Overmann J."/>
            <person name="Jimenez D.J."/>
        </authorList>
    </citation>
    <scope>NUCLEOTIDE SEQUENCE</scope>
    <source>
        <strain evidence="4">MAG 7</strain>
    </source>
</reference>
<evidence type="ECO:0000256" key="1">
    <source>
        <dbReference type="ARBA" id="ARBA00022679"/>
    </source>
</evidence>
<dbReference type="InterPro" id="IPR000182">
    <property type="entry name" value="GNAT_dom"/>
</dbReference>
<name>A0AAJ6BFQ0_9BACT</name>
<dbReference type="GO" id="GO:0016747">
    <property type="term" value="F:acyltransferase activity, transferring groups other than amino-acyl groups"/>
    <property type="evidence" value="ECO:0007669"/>
    <property type="project" value="InterPro"/>
</dbReference>
<accession>A0AAJ6BFQ0</accession>
<evidence type="ECO:0000259" key="3">
    <source>
        <dbReference type="PROSITE" id="PS51186"/>
    </source>
</evidence>
<protein>
    <submittedName>
        <fullName evidence="4">GNAT family N-acetyltransferase</fullName>
    </submittedName>
</protein>
<proteinExistence type="predicted"/>
<dbReference type="PROSITE" id="PS51186">
    <property type="entry name" value="GNAT"/>
    <property type="match status" value="1"/>
</dbReference>
<evidence type="ECO:0000313" key="5">
    <source>
        <dbReference type="Proteomes" id="UP001220610"/>
    </source>
</evidence>
<dbReference type="Proteomes" id="UP001220610">
    <property type="component" value="Chromosome"/>
</dbReference>
<dbReference type="CDD" id="cd04301">
    <property type="entry name" value="NAT_SF"/>
    <property type="match status" value="1"/>
</dbReference>
<dbReference type="Gene3D" id="3.40.630.30">
    <property type="match status" value="1"/>
</dbReference>
<feature type="domain" description="N-acetyltransferase" evidence="3">
    <location>
        <begin position="1"/>
        <end position="150"/>
    </location>
</feature>
<dbReference type="EMBL" id="CP119311">
    <property type="protein sequence ID" value="WEK34507.1"/>
    <property type="molecule type" value="Genomic_DNA"/>
</dbReference>
<dbReference type="SUPFAM" id="SSF55729">
    <property type="entry name" value="Acyl-CoA N-acyltransferases (Nat)"/>
    <property type="match status" value="1"/>
</dbReference>
<keyword evidence="2" id="KW-0012">Acyltransferase</keyword>